<sequence length="333" mass="38902">MNPAISIIVPVYNLEPYLEKCLDSILAQTFTGFEVIVVNDGSKDSSGVICDKYAKKDSRVKVIHKLYGGVSSARNIGIQEAKGEYIGFVDGDDYIEEKMYETLYQLCQETESDIAICKLGREIDGELINESIDKIYIKELDNQEAMYELFKGNLYRFSLCNKLFKRICFKNICFPDGRIHEDLSTTYKLFSNSCKASYINYIGYIYVKQKNSILTSKYYKERLDAFIGWDEILTFMNKNYPQLANEFIATFTYGCIDNIYAILYQVSGKREKFGYVYVIKKYIRKYYKEIIKNSKLSLKCKLLITIVHFNIRLFFLSHQIKNIIPIREVFNFR</sequence>
<comment type="caution">
    <text evidence="5">The sequence shown here is derived from an EMBL/GenBank/DDBJ whole genome shotgun (WGS) entry which is preliminary data.</text>
</comment>
<protein>
    <submittedName>
        <fullName evidence="5">Glycosyltransferase</fullName>
    </submittedName>
</protein>
<dbReference type="AlphaFoldDB" id="A0A495A1X7"/>
<comment type="similarity">
    <text evidence="1">Belongs to the glycosyltransferase 2 family.</text>
</comment>
<evidence type="ECO:0000256" key="1">
    <source>
        <dbReference type="ARBA" id="ARBA00006739"/>
    </source>
</evidence>
<dbReference type="RefSeq" id="WP_121204221.1">
    <property type="nucleotide sequence ID" value="NZ_RBZP01000006.1"/>
</dbReference>
<evidence type="ECO:0000256" key="3">
    <source>
        <dbReference type="ARBA" id="ARBA00022679"/>
    </source>
</evidence>
<dbReference type="Pfam" id="PF00535">
    <property type="entry name" value="Glycos_transf_2"/>
    <property type="match status" value="1"/>
</dbReference>
<dbReference type="Proteomes" id="UP000269301">
    <property type="component" value="Unassembled WGS sequence"/>
</dbReference>
<keyword evidence="3 5" id="KW-0808">Transferase</keyword>
<evidence type="ECO:0000256" key="2">
    <source>
        <dbReference type="ARBA" id="ARBA00022676"/>
    </source>
</evidence>
<proteinExistence type="inferred from homology"/>
<feature type="domain" description="Glycosyltransferase 2-like" evidence="4">
    <location>
        <begin position="6"/>
        <end position="168"/>
    </location>
</feature>
<organism evidence="5 6">
    <name type="scientific">Oceanobacillus halophilus</name>
    <dbReference type="NCBI Taxonomy" id="930130"/>
    <lineage>
        <taxon>Bacteria</taxon>
        <taxon>Bacillati</taxon>
        <taxon>Bacillota</taxon>
        <taxon>Bacilli</taxon>
        <taxon>Bacillales</taxon>
        <taxon>Bacillaceae</taxon>
        <taxon>Oceanobacillus</taxon>
    </lineage>
</organism>
<dbReference type="PANTHER" id="PTHR22916:SF51">
    <property type="entry name" value="GLYCOSYLTRANSFERASE EPSH-RELATED"/>
    <property type="match status" value="1"/>
</dbReference>
<dbReference type="PANTHER" id="PTHR22916">
    <property type="entry name" value="GLYCOSYLTRANSFERASE"/>
    <property type="match status" value="1"/>
</dbReference>
<dbReference type="GO" id="GO:0016757">
    <property type="term" value="F:glycosyltransferase activity"/>
    <property type="evidence" value="ECO:0007669"/>
    <property type="project" value="UniProtKB-KW"/>
</dbReference>
<dbReference type="SUPFAM" id="SSF53448">
    <property type="entry name" value="Nucleotide-diphospho-sugar transferases"/>
    <property type="match status" value="1"/>
</dbReference>
<accession>A0A495A1X7</accession>
<keyword evidence="6" id="KW-1185">Reference proteome</keyword>
<keyword evidence="2" id="KW-0328">Glycosyltransferase</keyword>
<evidence type="ECO:0000259" key="4">
    <source>
        <dbReference type="Pfam" id="PF00535"/>
    </source>
</evidence>
<dbReference type="OrthoDB" id="396512at2"/>
<gene>
    <name evidence="5" type="ORF">D8M06_09780</name>
</gene>
<dbReference type="EMBL" id="RBZP01000006">
    <property type="protein sequence ID" value="RKQ33490.1"/>
    <property type="molecule type" value="Genomic_DNA"/>
</dbReference>
<dbReference type="Gene3D" id="3.90.550.10">
    <property type="entry name" value="Spore Coat Polysaccharide Biosynthesis Protein SpsA, Chain A"/>
    <property type="match status" value="1"/>
</dbReference>
<reference evidence="5 6" key="1">
    <citation type="journal article" date="2016" name="Int. J. Syst. Evol. Microbiol.">
        <title>Oceanobacillus halophilus sp. nov., a novel moderately halophilic bacterium from a hypersaline lake.</title>
        <authorList>
            <person name="Amoozegar M.A."/>
            <person name="Bagheri M."/>
            <person name="Makhdoumi A."/>
            <person name="Nikou M.M."/>
            <person name="Fazeli S.A.S."/>
            <person name="Schumann P."/>
            <person name="Sproer C."/>
            <person name="Sanchez-Porro C."/>
            <person name="Ventosa A."/>
        </authorList>
    </citation>
    <scope>NUCLEOTIDE SEQUENCE [LARGE SCALE GENOMIC DNA]</scope>
    <source>
        <strain evidence="5 6">DSM 23996</strain>
    </source>
</reference>
<evidence type="ECO:0000313" key="5">
    <source>
        <dbReference type="EMBL" id="RKQ33490.1"/>
    </source>
</evidence>
<dbReference type="CDD" id="cd00761">
    <property type="entry name" value="Glyco_tranf_GTA_type"/>
    <property type="match status" value="1"/>
</dbReference>
<dbReference type="InterPro" id="IPR029044">
    <property type="entry name" value="Nucleotide-diphossugar_trans"/>
</dbReference>
<evidence type="ECO:0000313" key="6">
    <source>
        <dbReference type="Proteomes" id="UP000269301"/>
    </source>
</evidence>
<dbReference type="InterPro" id="IPR001173">
    <property type="entry name" value="Glyco_trans_2-like"/>
</dbReference>
<name>A0A495A1X7_9BACI</name>